<keyword evidence="4" id="KW-1185">Reference proteome</keyword>
<dbReference type="Proteomes" id="UP001190700">
    <property type="component" value="Unassembled WGS sequence"/>
</dbReference>
<evidence type="ECO:0000256" key="1">
    <source>
        <dbReference type="SAM" id="MobiDB-lite"/>
    </source>
</evidence>
<organism evidence="3 4">
    <name type="scientific">Cymbomonas tetramitiformis</name>
    <dbReference type="NCBI Taxonomy" id="36881"/>
    <lineage>
        <taxon>Eukaryota</taxon>
        <taxon>Viridiplantae</taxon>
        <taxon>Chlorophyta</taxon>
        <taxon>Pyramimonadophyceae</taxon>
        <taxon>Pyramimonadales</taxon>
        <taxon>Pyramimonadaceae</taxon>
        <taxon>Cymbomonas</taxon>
    </lineage>
</organism>
<name>A0AAE0FBW4_9CHLO</name>
<evidence type="ECO:0000313" key="4">
    <source>
        <dbReference type="Proteomes" id="UP001190700"/>
    </source>
</evidence>
<sequence length="142" mass="15492">MAASGGSSEDMARKALEGALSGSFKGKDILADNDPSPDTETGGRRGQRGGLFGRRRRGGGGGEPDEPVWNDRNKETGKALGYLLAFLFFLGTWKIFLALIVNFFFFVFRIDPYGDTVADVAEDTSAEEDILSRWGDDDDDEE</sequence>
<protein>
    <submittedName>
        <fullName evidence="3">Uncharacterized protein</fullName>
    </submittedName>
</protein>
<keyword evidence="2" id="KW-0472">Membrane</keyword>
<proteinExistence type="predicted"/>
<evidence type="ECO:0000256" key="2">
    <source>
        <dbReference type="SAM" id="Phobius"/>
    </source>
</evidence>
<feature type="transmembrane region" description="Helical" evidence="2">
    <location>
        <begin position="82"/>
        <end position="108"/>
    </location>
</feature>
<feature type="region of interest" description="Disordered" evidence="1">
    <location>
        <begin position="25"/>
        <end position="72"/>
    </location>
</feature>
<evidence type="ECO:0000313" key="3">
    <source>
        <dbReference type="EMBL" id="KAK3256882.1"/>
    </source>
</evidence>
<keyword evidence="2" id="KW-1133">Transmembrane helix</keyword>
<keyword evidence="2" id="KW-0812">Transmembrane</keyword>
<comment type="caution">
    <text evidence="3">The sequence shown here is derived from an EMBL/GenBank/DDBJ whole genome shotgun (WGS) entry which is preliminary data.</text>
</comment>
<accession>A0AAE0FBW4</accession>
<reference evidence="3 4" key="1">
    <citation type="journal article" date="2015" name="Genome Biol. Evol.">
        <title>Comparative Genomics of a Bacterivorous Green Alga Reveals Evolutionary Causalities and Consequences of Phago-Mixotrophic Mode of Nutrition.</title>
        <authorList>
            <person name="Burns J.A."/>
            <person name="Paasch A."/>
            <person name="Narechania A."/>
            <person name="Kim E."/>
        </authorList>
    </citation>
    <scope>NUCLEOTIDE SEQUENCE [LARGE SCALE GENOMIC DNA]</scope>
    <source>
        <strain evidence="3 4">PLY_AMNH</strain>
    </source>
</reference>
<dbReference type="EMBL" id="LGRX02021259">
    <property type="protein sequence ID" value="KAK3256882.1"/>
    <property type="molecule type" value="Genomic_DNA"/>
</dbReference>
<gene>
    <name evidence="3" type="ORF">CYMTET_34007</name>
</gene>
<dbReference type="AlphaFoldDB" id="A0AAE0FBW4"/>